<feature type="coiled-coil region" evidence="1">
    <location>
        <begin position="308"/>
        <end position="347"/>
    </location>
</feature>
<organism evidence="3 4">
    <name type="scientific">candidate division Kazan bacterium</name>
    <dbReference type="NCBI Taxonomy" id="2202143"/>
    <lineage>
        <taxon>Bacteria</taxon>
        <taxon>Bacteria division Kazan-3B-28</taxon>
    </lineage>
</organism>
<feature type="coiled-coil region" evidence="1">
    <location>
        <begin position="547"/>
        <end position="574"/>
    </location>
</feature>
<proteinExistence type="predicted"/>
<feature type="compositionally biased region" description="Basic and acidic residues" evidence="2">
    <location>
        <begin position="64"/>
        <end position="78"/>
    </location>
</feature>
<evidence type="ECO:0008006" key="5">
    <source>
        <dbReference type="Google" id="ProtNLM"/>
    </source>
</evidence>
<feature type="compositionally biased region" description="Basic and acidic residues" evidence="2">
    <location>
        <begin position="18"/>
        <end position="42"/>
    </location>
</feature>
<sequence>MEEENTQPEKINPYSTRGIEERFGRKRKKSDETSASDEKENPIEFEDGPIDETIGTETPNMDEAAAKKQREKFSVTERLSPEDITEIKNSFYKQNDSKSCVLAAIINGIESLKDLAGNPTRRTEERQTIEKLFAKWAGRRGIYNPKKGMSIAGAEKFLEQSPLEVMKPSDAQQLFEELQNDNSAIVFTVQPDSQKHAKTLRVYKNHLLFIDPAKNQDEAIEYLDFSEESVKTIFDQNTGKNGETSILVIGDVGTEFKSAANKGGEREKPIVKPGDWLTEKEEEINDIVTGLADGNGKPLKRNKKGEILRSEKTKRIDIDAEYEQARNELGYKELQEIEDELNELYNRQHRPQAEILKGQLKKDYNRGLKKAFNTDLKRAVVAYHRLKQAKIQKFGEPGKVKPRLSENEPDETIPGTKAVGKLEEEIETQRQFLSGLRRSAAAERNTITGEIAKKRDSVKRMQTVDTSPYIKFLRRKAAVHELTHLENVQQIAKSEQKMPSMKHMIIDNPEGWRRMLPRMGTEAWSGSDWGRDERNKQYKEYKPIEVSEKDQEKIKNTRQELHKLYEKESQYLENNKEETLIGPARDLKNALEEVLSWLPSSYSQEDWIKIAGKLLDWNPSKKGNKYIEKVLKDKSAPWTSTLSDEETIGRVRNKVIKWRQKWIRRYKKTPSLSPDEAKEKMHLKDDEDNKTGGAGLRAA</sequence>
<evidence type="ECO:0000313" key="4">
    <source>
        <dbReference type="Proteomes" id="UP000281261"/>
    </source>
</evidence>
<name>A0A420ZDD5_UNCK3</name>
<accession>A0A420ZDD5</accession>
<feature type="compositionally biased region" description="Basic and acidic residues" evidence="2">
    <location>
        <begin position="675"/>
        <end position="690"/>
    </location>
</feature>
<keyword evidence="1" id="KW-0175">Coiled coil</keyword>
<comment type="caution">
    <text evidence="3">The sequence shown here is derived from an EMBL/GenBank/DDBJ whole genome shotgun (WGS) entry which is preliminary data.</text>
</comment>
<feature type="region of interest" description="Disordered" evidence="2">
    <location>
        <begin position="1"/>
        <end position="78"/>
    </location>
</feature>
<dbReference type="EMBL" id="QMNG01000002">
    <property type="protein sequence ID" value="RLC37656.1"/>
    <property type="molecule type" value="Genomic_DNA"/>
</dbReference>
<dbReference type="AlphaFoldDB" id="A0A420ZDD5"/>
<protein>
    <recommendedName>
        <fullName evidence="5">Peptidase C39 domain-containing protein</fullName>
    </recommendedName>
</protein>
<evidence type="ECO:0000256" key="1">
    <source>
        <dbReference type="SAM" id="Coils"/>
    </source>
</evidence>
<evidence type="ECO:0000313" key="3">
    <source>
        <dbReference type="EMBL" id="RLC37656.1"/>
    </source>
</evidence>
<evidence type="ECO:0000256" key="2">
    <source>
        <dbReference type="SAM" id="MobiDB-lite"/>
    </source>
</evidence>
<reference evidence="3 4" key="1">
    <citation type="submission" date="2018-06" db="EMBL/GenBank/DDBJ databases">
        <title>Extensive metabolic versatility and redundancy in microbially diverse, dynamic hydrothermal sediments.</title>
        <authorList>
            <person name="Dombrowski N."/>
            <person name="Teske A."/>
            <person name="Baker B.J."/>
        </authorList>
    </citation>
    <scope>NUCLEOTIDE SEQUENCE [LARGE SCALE GENOMIC DNA]</scope>
    <source>
        <strain evidence="3">B79_G16</strain>
    </source>
</reference>
<feature type="region of interest" description="Disordered" evidence="2">
    <location>
        <begin position="672"/>
        <end position="699"/>
    </location>
</feature>
<dbReference type="Proteomes" id="UP000281261">
    <property type="component" value="Unassembled WGS sequence"/>
</dbReference>
<gene>
    <name evidence="3" type="ORF">DRH29_00990</name>
</gene>